<evidence type="ECO:0000313" key="4">
    <source>
        <dbReference type="EMBL" id="KAK8865125.1"/>
    </source>
</evidence>
<gene>
    <name evidence="4" type="ORF">M9Y10_010658</name>
</gene>
<dbReference type="InterPro" id="IPR012332">
    <property type="entry name" value="Autotransporter_pectin_lyase_C"/>
</dbReference>
<feature type="region of interest" description="Disordered" evidence="1">
    <location>
        <begin position="3543"/>
        <end position="3681"/>
    </location>
</feature>
<feature type="compositionally biased region" description="Low complexity" evidence="1">
    <location>
        <begin position="3019"/>
        <end position="3043"/>
    </location>
</feature>
<feature type="transmembrane region" description="Helical" evidence="2">
    <location>
        <begin position="3968"/>
        <end position="3989"/>
    </location>
</feature>
<name>A0ABR2ILJ5_9EUKA</name>
<keyword evidence="3" id="KW-0732">Signal</keyword>
<sequence>MLIFIIFFGILSYPNSKSSNKYKKSKINREFNQKKLDLNNYPNFVSFDSVESKNQNKLLDNERFIDDYSNKETSNEQLTLIIDDTVSYDRISNSKFIDCTLNEGETHLFVVKKKFTFEDIEFSFPNTNIGAIKIDCSEKVTITNCKFTGCAVSNGLGSAIFVSPTSQKATEESAFIYEFTGLTITQSQADGFAIYIDNNHQSFLIQGGTFNFNQVTGNCGGIKLINIEKVEISKCTFSNVGNSGAVNYVHNDIDEAYSIDVEECTFTECSGRVVQIDVKTGISDHISLLNNHYERCKKGDSDSIIFGITETSNSILLTAKNNVLQNSQTSGYTVQFSLNASPDNLDPIIFEDNTINFDDANNAGHGILVMQSNRDITIRNCTFKHVFKGGDPYWASTIIADKFRNVVIEDCKFNDCGINNAGNVICIYTQVTKCRIENCNIYFSILGENTCGSAVSSYIDNMQIIGNTFERCNTNSLRIDKGNSGDQFELVNNYFKGCDRGDIIGFINKLSRTPIIQGNIFEKNTNGRAFIFKCDSNVGSIIFENNTFKEHKCNSGGFGGDIDADNKAIDITFLDCKFIDNEQGTNGGGFNCNDNLKQYKITFTGCTFSNNKANGNGGALFLNSNQENTITGCTFEGNSANSREGGAIYVNNQKVTISKCTFSQNKASTGQAICVGNVDAQIIINQESSFISNMNEEVTNDQYMIVLRNADIELANVEFRCPSVNGKQSYPILFESSSQTKANFQNVASHDSPLLVIPSAQTNFVPLSSLSFLNCQGNEFIIQNFNPNFEITDSVIQYDNGATNTFGGIQILSIGSASIINTRFINVNKDSIINYNHANKATSDNSLKIEGCRFENCVGCCCYLSVESESLDSIQINDCTFDSCKKINYKTVAVGASQTSDSISLTVDNCQFNNCGQGQSEVYIFYWEVNKAANDGGELTFNNNKFHFDSLDQACVAFRILQEGKRVTFHNCSFDNSPNSKSSPWETTISANRLSNIDIDQCTFTECGHGGNVIVIESGVSKSTIQNSTIEFASSNQCASGISSYIDNIALIGNRIFRCNENSIRIQCKENNDQFQLIENYFTGCNNGYIIGIYGKFSQEPIIRGNTFEKNQNLWKVSFDIKCNSNVNKIIFEDNTFKEHQSSLGGFGGQISADNGALELDFLNCKFINNEQNSEGGGFQSNNKLNRFKLTFTGCVFTNNIAKGKGGGLTINTNQDVTISGCTFNGNKATDVNENTKGEGGAIYIYENTEQNERRITIQNCHYENNKADNGCSIMSNSKKILNIDSCTFIHTESPLSTNRIDVVTYSSTVLFGYNTIDFSAITEELGLIKIANVGDIKIFDSKFKQVKANGVVSYNANAQGTSSNSFTVEECIFEDCKGVCCYMNIVSGSLEKVNMNLNVFDKCQNNNLDATSIFITQTADSISLDILNNTFSNCPVSRTNTYTLSLTFNRAADGINAILFKDNTISFDDPYKAAQGMFIRQSNREIIIQNCSFKHCFKGGNPYWASSIIAEEVSNIVVEECKFNDCGINNGGNIINIYSTVTKGRVENCYFYHTTNENEKCGSGIATYVDNMAIVGNTFIRCAADTVRIQGKEQGDKLELIDNYFTECARGNIIGLYSKFSQTPTISGNVFEKNQNSGVVMFVFKCNSNVEEMIFENNTFKEHVSKYGGFGGEIHTDRNSIKVTFLNCKFINNEGNKAGGGFNTNDNLNKAVLTFTGCIFSDNRVDGNGGGLLINSPYDVTIEGCEFLRNDCTNGNGGGLYVSSDNSITVSSCIFDDCSGSDARCFSITSKASVTFDNNVIQNMKASGENGYFGSINYPTDTSEFVLNNVSFIDNKCDSLYGGGAGLKLTNSGKILFKDCKFIRNSAVQNTNAQRPVNDGDSSYYNGDGGGIQYGYSEAFYNVDIEFNGCHFEENKAFRHGGAIAIQTLKSVIIKSCTFERNTADSKASNSELLFTNKYNEKAEGRGGAIYLNPTFSHKNQPSGDQNRFMTSVEIDGCTFTSNSAFDGFAIFIEGEDTQTSFSIVQNNFINNYRSDVLTNSPAIITSEICDSSFSVDGILANNNQFSNDVEGISILKSSCAPPTQSPTESPTQSATESPTQSATESPTQSATESPTQSATESPTQSATESPTQSATESPTQSATESPTQSATESPTQSATESPTQSATESPTQSATESPTQSATESPTQSATESPTQSATESPTQSATESPTQSATESPTQSATESPTQSATESPTQSATESPTQSATESPTQSATESPTQSATESPTQSATESPTQSATESPTQSATESPTQSATESPTQSATESPTQSATESPTQSATESPTQSATESPTQSATESPTQSATESPTQSATESPTQSATESPTQSATESPTQSATESPTQSATESPTQSATESPTQSATESPTQSATESPTQSATESPTQSATESPTQSATESPTQSATESPTQSATESPTQSATESPTQSATESPTQSATESPTQSATESPTQSATESPTQSATESPTQSATESPSMTPLPSATPQRTYYPGTVNTYINRNITDGSEIPTGQIQGGQDNIKQISGCRFSNIGAPNNRNYYIQIHSEVLFYDNIFENDVNPTGDSAGVLWQNYNGRFTITNCKFIRIASKMSNGFVINTNYNSGTANNLEMIIEKSEFIDCGKQGVNKPLIDALNDRGILKFYECNFTFSSSDMTFNILQTNNNGALFEGCRFTRCGDNTIKLGTGSASNPEGTFTFKNNYITMNEGRFIQADKLRSQPIIENNIFESITLTNKYLISISHNQGMIELDNNTFSQITSNGETNCDCGGSSISLTSSNSDYTIRYNNCKFNTNINNHENAPNNHGGAIQTGFSSNSEANFELISCEFINNNVKGGHGGGVAIRTSKTIKIENCKFEDNTANNEGDTSGSKGFGGAIYISTSFTSNDEDKCSTSVIIKGCTLNNNKGYQGYGIYLQGQINCDTTITINDQNEFNNNVGIVPHQTGGCIIASEIISISEEEIEESNSFGETGEIKHFLYVDSFGNELPDPTETPTETPTESPSQSPTESPSMTPLPSATPQRTYYPGTVNTYINRNITDGSEIPTGQIQGGQDNIKQISGCRFSNIGAPNNRNYYIQIHSEVLFYDNIFENDANPTGDSAGVLWQNYNGRFTITNCKFIRIASKMSNGFVINTNYNSGTANNLEMIIEKSEFIDCGKQGVNKPLIDALNDRGILKFYECNFTFSSSDMTFNILQTNNNGALFEGCRFTRCGDNTIKLGTGSASNPEGTFTFKNNYITMNEGRFIQADKLRSQPIIENNIFESITLTNKYLISISHNQGMIELDNNTFSQITSNGETNCDCGGSSISLTSSNSDYTIRYNNCKFNTNINNHENAPNNHGGAIQIGFSSNSEANFELISCEFINNNVKGGHGGGVAIRTSKTIKIENCKFEDNTANNEGDTSGSKGFGGAIYISTSFTSNDEDKCSTSVIIKGCTLNNNKGYQGYGIYLQGQINCDTTITINDQNEFNNNVGIVPHQTGGCIIASEIISISEEEIEESNSFGETGEIKHFLYVDSFGNELPDPTETPTETPTESPSQSPTESPTQSATESPTQSATESPTQSVTESPTQSATESPTQSATESPTQSATESPTQSATESPTQSATESPTQSATESPTQSAAESPSETPTELVTQSPTEHVTEQVTQPPTKSEDLPDIIVVNPEDTTDNRYELIVNDSSLVQVHINVSNFTGIDNTGNGGAIHLVNTSLECENVNFSSCTTTQGGGGAIYIDNTYETKNPITLINLSFTECKAEYGGAVYIHCSSKKDKVLIMYCIFTSNLANGVEGSGKKFGGSAIYLSARKGRLKSNNFIDNNGDITVKIVNDFDDENKDKLSLLEVSECDFKAAKDSKNSLYYLRGNHGSKLQLNDCTFSGDLKQGSHHIDGKEIAENSPKLMIKNCLISDDDRKTSSSLSLLSEDMKSQILTNEKSSHDERMESLSKTWKIVTIPIVALILVSFAIIYIIKKSSSDQDEEEEEEDIGMQNDTFVL</sequence>
<protein>
    <recommendedName>
        <fullName evidence="6">Right handed beta helix domain-containing protein</fullName>
    </recommendedName>
</protein>
<feature type="compositionally biased region" description="Low complexity" evidence="1">
    <location>
        <begin position="2082"/>
        <end position="2509"/>
    </location>
</feature>
<dbReference type="InterPro" id="IPR006626">
    <property type="entry name" value="PbH1"/>
</dbReference>
<reference evidence="4 5" key="1">
    <citation type="submission" date="2024-04" db="EMBL/GenBank/DDBJ databases">
        <title>Tritrichomonas musculus Genome.</title>
        <authorList>
            <person name="Alves-Ferreira E."/>
            <person name="Grigg M."/>
            <person name="Lorenzi H."/>
            <person name="Galac M."/>
        </authorList>
    </citation>
    <scope>NUCLEOTIDE SEQUENCE [LARGE SCALE GENOMIC DNA]</scope>
    <source>
        <strain evidence="4 5">EAF2021</strain>
    </source>
</reference>
<organism evidence="4 5">
    <name type="scientific">Tritrichomonas musculus</name>
    <dbReference type="NCBI Taxonomy" id="1915356"/>
    <lineage>
        <taxon>Eukaryota</taxon>
        <taxon>Metamonada</taxon>
        <taxon>Parabasalia</taxon>
        <taxon>Tritrichomonadida</taxon>
        <taxon>Tritrichomonadidae</taxon>
        <taxon>Tritrichomonas</taxon>
    </lineage>
</organism>
<keyword evidence="2" id="KW-1133">Transmembrane helix</keyword>
<feature type="compositionally biased region" description="Low complexity" evidence="1">
    <location>
        <begin position="3550"/>
        <end position="3589"/>
    </location>
</feature>
<dbReference type="Gene3D" id="2.160.20.10">
    <property type="entry name" value="Single-stranded right-handed beta-helix, Pectin lyase-like"/>
    <property type="match status" value="4"/>
</dbReference>
<feature type="compositionally biased region" description="Polar residues" evidence="1">
    <location>
        <begin position="2510"/>
        <end position="2525"/>
    </location>
</feature>
<dbReference type="Gene3D" id="2.160.20.20">
    <property type="match status" value="1"/>
</dbReference>
<feature type="signal peptide" evidence="3">
    <location>
        <begin position="1"/>
        <end position="18"/>
    </location>
</feature>
<proteinExistence type="predicted"/>
<feature type="compositionally biased region" description="Polar residues" evidence="1">
    <location>
        <begin position="3590"/>
        <end position="3675"/>
    </location>
</feature>
<evidence type="ECO:0008006" key="6">
    <source>
        <dbReference type="Google" id="ProtNLM"/>
    </source>
</evidence>
<comment type="caution">
    <text evidence="4">The sequence shown here is derived from an EMBL/GenBank/DDBJ whole genome shotgun (WGS) entry which is preliminary data.</text>
</comment>
<dbReference type="EMBL" id="JAPFFF010000016">
    <property type="protein sequence ID" value="KAK8865125.1"/>
    <property type="molecule type" value="Genomic_DNA"/>
</dbReference>
<keyword evidence="2" id="KW-0472">Membrane</keyword>
<feature type="region of interest" description="Disordered" evidence="1">
    <location>
        <begin position="3012"/>
        <end position="3055"/>
    </location>
</feature>
<keyword evidence="5" id="KW-1185">Reference proteome</keyword>
<dbReference type="Proteomes" id="UP001470230">
    <property type="component" value="Unassembled WGS sequence"/>
</dbReference>
<dbReference type="InterPro" id="IPR012334">
    <property type="entry name" value="Pectin_lyas_fold"/>
</dbReference>
<evidence type="ECO:0000313" key="5">
    <source>
        <dbReference type="Proteomes" id="UP001470230"/>
    </source>
</evidence>
<evidence type="ECO:0000256" key="3">
    <source>
        <dbReference type="SAM" id="SignalP"/>
    </source>
</evidence>
<feature type="region of interest" description="Disordered" evidence="1">
    <location>
        <begin position="2078"/>
        <end position="2525"/>
    </location>
</feature>
<feature type="compositionally biased region" description="Polar residues" evidence="1">
    <location>
        <begin position="3045"/>
        <end position="3055"/>
    </location>
</feature>
<accession>A0ABR2ILJ5</accession>
<dbReference type="PANTHER" id="PTHR11319">
    <property type="entry name" value="G PROTEIN-COUPLED RECEPTOR-RELATED"/>
    <property type="match status" value="1"/>
</dbReference>
<dbReference type="PANTHER" id="PTHR11319:SF35">
    <property type="entry name" value="OUTER MEMBRANE PROTEIN PMPC-RELATED"/>
    <property type="match status" value="1"/>
</dbReference>
<evidence type="ECO:0000256" key="1">
    <source>
        <dbReference type="SAM" id="MobiDB-lite"/>
    </source>
</evidence>
<dbReference type="SMART" id="SM00710">
    <property type="entry name" value="PbH1"/>
    <property type="match status" value="48"/>
</dbReference>
<feature type="chain" id="PRO_5045674350" description="Right handed beta helix domain-containing protein" evidence="3">
    <location>
        <begin position="19"/>
        <end position="4014"/>
    </location>
</feature>
<evidence type="ECO:0000256" key="2">
    <source>
        <dbReference type="SAM" id="Phobius"/>
    </source>
</evidence>
<keyword evidence="2" id="KW-0812">Transmembrane</keyword>
<dbReference type="SUPFAM" id="SSF51126">
    <property type="entry name" value="Pectin lyase-like"/>
    <property type="match status" value="8"/>
</dbReference>
<dbReference type="InterPro" id="IPR011050">
    <property type="entry name" value="Pectin_lyase_fold/virulence"/>
</dbReference>